<dbReference type="PROSITE" id="PS51257">
    <property type="entry name" value="PROKAR_LIPOPROTEIN"/>
    <property type="match status" value="1"/>
</dbReference>
<evidence type="ECO:0000256" key="8">
    <source>
        <dbReference type="ARBA" id="ARBA00023047"/>
    </source>
</evidence>
<dbReference type="AlphaFoldDB" id="A0A1M7TU41"/>
<dbReference type="PANTHER" id="PTHR33619">
    <property type="entry name" value="POLYSACCHARIDE EXPORT PROTEIN GFCE-RELATED"/>
    <property type="match status" value="1"/>
</dbReference>
<dbReference type="InterPro" id="IPR003715">
    <property type="entry name" value="Poly_export_N"/>
</dbReference>
<dbReference type="InterPro" id="IPR054765">
    <property type="entry name" value="SLBB_dom"/>
</dbReference>
<evidence type="ECO:0000259" key="16">
    <source>
        <dbReference type="Pfam" id="PF22461"/>
    </source>
</evidence>
<organism evidence="17 18">
    <name type="scientific">Oceanicella actignis</name>
    <dbReference type="NCBI Taxonomy" id="1189325"/>
    <lineage>
        <taxon>Bacteria</taxon>
        <taxon>Pseudomonadati</taxon>
        <taxon>Pseudomonadota</taxon>
        <taxon>Alphaproteobacteria</taxon>
        <taxon>Rhodobacterales</taxon>
        <taxon>Paracoccaceae</taxon>
        <taxon>Oceanicella</taxon>
    </lineage>
</organism>
<evidence type="ECO:0000256" key="7">
    <source>
        <dbReference type="ARBA" id="ARBA00022729"/>
    </source>
</evidence>
<gene>
    <name evidence="17" type="ORF">SAMN05216200_11024</name>
</gene>
<reference evidence="17 18" key="1">
    <citation type="submission" date="2016-12" db="EMBL/GenBank/DDBJ databases">
        <authorList>
            <person name="Song W.-J."/>
            <person name="Kurnit D.M."/>
        </authorList>
    </citation>
    <scope>NUCLEOTIDE SEQUENCE [LARGE SCALE GENOMIC DNA]</scope>
    <source>
        <strain evidence="17 18">CGMCC 1.10808</strain>
    </source>
</reference>
<evidence type="ECO:0000256" key="9">
    <source>
        <dbReference type="ARBA" id="ARBA00023065"/>
    </source>
</evidence>
<dbReference type="PANTHER" id="PTHR33619:SF3">
    <property type="entry name" value="POLYSACCHARIDE EXPORT PROTEIN GFCE-RELATED"/>
    <property type="match status" value="1"/>
</dbReference>
<evidence type="ECO:0000256" key="3">
    <source>
        <dbReference type="ARBA" id="ARBA00022448"/>
    </source>
</evidence>
<dbReference type="OrthoDB" id="7198507at2"/>
<evidence type="ECO:0000256" key="5">
    <source>
        <dbReference type="ARBA" id="ARBA00022597"/>
    </source>
</evidence>
<dbReference type="Pfam" id="PF22461">
    <property type="entry name" value="SLBB_2"/>
    <property type="match status" value="1"/>
</dbReference>
<keyword evidence="9" id="KW-0406">Ion transport</keyword>
<dbReference type="Gene3D" id="3.10.560.10">
    <property type="entry name" value="Outer membrane lipoprotein wza domain like"/>
    <property type="match status" value="2"/>
</dbReference>
<evidence type="ECO:0000256" key="4">
    <source>
        <dbReference type="ARBA" id="ARBA00022452"/>
    </source>
</evidence>
<evidence type="ECO:0000256" key="6">
    <source>
        <dbReference type="ARBA" id="ARBA00022692"/>
    </source>
</evidence>
<dbReference type="GO" id="GO:0015159">
    <property type="term" value="F:polysaccharide transmembrane transporter activity"/>
    <property type="evidence" value="ECO:0007669"/>
    <property type="project" value="InterPro"/>
</dbReference>
<dbReference type="Proteomes" id="UP000184066">
    <property type="component" value="Unassembled WGS sequence"/>
</dbReference>
<dbReference type="Pfam" id="PF02563">
    <property type="entry name" value="Poly_export"/>
    <property type="match status" value="1"/>
</dbReference>
<dbReference type="GO" id="GO:0046930">
    <property type="term" value="C:pore complex"/>
    <property type="evidence" value="ECO:0007669"/>
    <property type="project" value="UniProtKB-KW"/>
</dbReference>
<name>A0A1M7TU41_9RHOB</name>
<keyword evidence="6" id="KW-0812">Transmembrane</keyword>
<evidence type="ECO:0000256" key="2">
    <source>
        <dbReference type="ARBA" id="ARBA00009450"/>
    </source>
</evidence>
<keyword evidence="3" id="KW-0813">Transport</keyword>
<evidence type="ECO:0000313" key="17">
    <source>
        <dbReference type="EMBL" id="SHN74252.1"/>
    </source>
</evidence>
<dbReference type="Gene3D" id="3.30.1950.10">
    <property type="entry name" value="wza like domain"/>
    <property type="match status" value="1"/>
</dbReference>
<dbReference type="InterPro" id="IPR049712">
    <property type="entry name" value="Poly_export"/>
</dbReference>
<evidence type="ECO:0000256" key="11">
    <source>
        <dbReference type="ARBA" id="ARBA00023136"/>
    </source>
</evidence>
<keyword evidence="8" id="KW-0625">Polysaccharide transport</keyword>
<keyword evidence="7" id="KW-0732">Signal</keyword>
<evidence type="ECO:0000256" key="10">
    <source>
        <dbReference type="ARBA" id="ARBA00023114"/>
    </source>
</evidence>
<feature type="domain" description="SLBB" evidence="16">
    <location>
        <begin position="256"/>
        <end position="348"/>
    </location>
</feature>
<evidence type="ECO:0000256" key="13">
    <source>
        <dbReference type="ARBA" id="ARBA00023237"/>
    </source>
</evidence>
<keyword evidence="11" id="KW-0472">Membrane</keyword>
<keyword evidence="10" id="KW-0626">Porin</keyword>
<accession>A0A1M7TU41</accession>
<feature type="domain" description="Polysaccharide export protein N-terminal" evidence="15">
    <location>
        <begin position="82"/>
        <end position="164"/>
    </location>
</feature>
<evidence type="ECO:0000256" key="14">
    <source>
        <dbReference type="ARBA" id="ARBA00023288"/>
    </source>
</evidence>
<keyword evidence="4" id="KW-1134">Transmembrane beta strand</keyword>
<evidence type="ECO:0000259" key="15">
    <source>
        <dbReference type="Pfam" id="PF02563"/>
    </source>
</evidence>
<keyword evidence="18" id="KW-1185">Reference proteome</keyword>
<keyword evidence="14" id="KW-0449">Lipoprotein</keyword>
<comment type="similarity">
    <text evidence="2">Belongs to the BexD/CtrA/VexA family.</text>
</comment>
<dbReference type="GO" id="GO:0009279">
    <property type="term" value="C:cell outer membrane"/>
    <property type="evidence" value="ECO:0007669"/>
    <property type="project" value="UniProtKB-SubCell"/>
</dbReference>
<keyword evidence="12" id="KW-0564">Palmitate</keyword>
<keyword evidence="13" id="KW-0998">Cell outer membrane</keyword>
<sequence>MRFNPTLRAVLILTALLGGCARMPEAGPKGDVVRETAQVKDAPYLLVPLDPAALDALEGASGGEAGALRADAPAAGPAAGDALRVGDLVTVTVWEAVNGGLFSAPQANGPRMAPFPAQRVAEDGAILVPYAGRIRAAGRTPRQVERAIEAALAGKAIEPQALVTRQESPVSAVTVLGDAANGGGRVALAGVGERVLDVIAAAGGLRAAPHRTLVRLTRGRISAEAHLSEVLRDPAQNVPVRPGDVVNLVEAPRSLTVFGAAARPSKIEFPAERLTLDEALALAGGLSDDRADPSAVFVMRRESAETARALTGGRVARDVPVVYNLDLSRPESFFLARRFEMRDKDIIYAANAPIANFEKVMRVIALALQPVSTGVGLARLAQ</sequence>
<comment type="subcellular location">
    <subcellularLocation>
        <location evidence="1">Cell outer membrane</location>
        <topology evidence="1">Multi-pass membrane protein</topology>
    </subcellularLocation>
</comment>
<dbReference type="STRING" id="1189325.SAMN04488119_101444"/>
<dbReference type="GO" id="GO:0015288">
    <property type="term" value="F:porin activity"/>
    <property type="evidence" value="ECO:0007669"/>
    <property type="project" value="UniProtKB-KW"/>
</dbReference>
<keyword evidence="5" id="KW-0762">Sugar transport</keyword>
<dbReference type="EMBL" id="FRDL01000010">
    <property type="protein sequence ID" value="SHN74252.1"/>
    <property type="molecule type" value="Genomic_DNA"/>
</dbReference>
<evidence type="ECO:0000256" key="12">
    <source>
        <dbReference type="ARBA" id="ARBA00023139"/>
    </source>
</evidence>
<evidence type="ECO:0000256" key="1">
    <source>
        <dbReference type="ARBA" id="ARBA00004571"/>
    </source>
</evidence>
<dbReference type="RefSeq" id="WP_072748102.1">
    <property type="nucleotide sequence ID" value="NZ_FOHL01000001.1"/>
</dbReference>
<evidence type="ECO:0000313" key="18">
    <source>
        <dbReference type="Proteomes" id="UP000184066"/>
    </source>
</evidence>
<dbReference type="GO" id="GO:0006811">
    <property type="term" value="P:monoatomic ion transport"/>
    <property type="evidence" value="ECO:0007669"/>
    <property type="project" value="UniProtKB-KW"/>
</dbReference>
<proteinExistence type="inferred from homology"/>
<protein>
    <submittedName>
        <fullName evidence="17">Polysaccharide export outer membrane protein</fullName>
    </submittedName>
</protein>